<dbReference type="Pfam" id="PF06966">
    <property type="entry name" value="DUF1295"/>
    <property type="match status" value="1"/>
</dbReference>
<keyword evidence="1" id="KW-1133">Transmembrane helix</keyword>
<evidence type="ECO:0000313" key="3">
    <source>
        <dbReference type="Proteomes" id="UP000006860"/>
    </source>
</evidence>
<feature type="transmembrane region" description="Helical" evidence="1">
    <location>
        <begin position="98"/>
        <end position="118"/>
    </location>
</feature>
<protein>
    <submittedName>
        <fullName evidence="2">Uncharacterized protein</fullName>
    </submittedName>
</protein>
<keyword evidence="3" id="KW-1185">Reference proteome</keyword>
<dbReference type="InterPro" id="IPR010721">
    <property type="entry name" value="UstE-like"/>
</dbReference>
<dbReference type="eggNOG" id="COG3752">
    <property type="taxonomic scope" value="Bacteria"/>
</dbReference>
<proteinExistence type="predicted"/>
<dbReference type="Proteomes" id="UP000006860">
    <property type="component" value="Chromosome"/>
</dbReference>
<dbReference type="PANTHER" id="PTHR32251">
    <property type="entry name" value="3-OXO-5-ALPHA-STEROID 4-DEHYDROGENASE"/>
    <property type="match status" value="1"/>
</dbReference>
<dbReference type="PROSITE" id="PS50244">
    <property type="entry name" value="S5A_REDUCTASE"/>
    <property type="match status" value="1"/>
</dbReference>
<name>F0SIK3_RUBBR</name>
<feature type="transmembrane region" description="Helical" evidence="1">
    <location>
        <begin position="130"/>
        <end position="149"/>
    </location>
</feature>
<evidence type="ECO:0000256" key="1">
    <source>
        <dbReference type="SAM" id="Phobius"/>
    </source>
</evidence>
<organism evidence="2 3">
    <name type="scientific">Rubinisphaera brasiliensis (strain ATCC 49424 / DSM 5305 / JCM 21570 / IAM 15109 / NBRC 103401 / IFAM 1448)</name>
    <name type="common">Planctomyces brasiliensis</name>
    <dbReference type="NCBI Taxonomy" id="756272"/>
    <lineage>
        <taxon>Bacteria</taxon>
        <taxon>Pseudomonadati</taxon>
        <taxon>Planctomycetota</taxon>
        <taxon>Planctomycetia</taxon>
        <taxon>Planctomycetales</taxon>
        <taxon>Planctomycetaceae</taxon>
        <taxon>Rubinisphaera</taxon>
    </lineage>
</organism>
<dbReference type="EMBL" id="CP002546">
    <property type="protein sequence ID" value="ADY59631.1"/>
    <property type="molecule type" value="Genomic_DNA"/>
</dbReference>
<keyword evidence="1" id="KW-0812">Transmembrane</keyword>
<dbReference type="STRING" id="756272.Plabr_2027"/>
<dbReference type="Gene3D" id="1.20.120.1630">
    <property type="match status" value="1"/>
</dbReference>
<dbReference type="PANTHER" id="PTHR32251:SF17">
    <property type="entry name" value="STEROID 5-ALPHA REDUCTASE C-TERMINAL DOMAIN-CONTAINING PROTEIN"/>
    <property type="match status" value="1"/>
</dbReference>
<feature type="transmembrane region" description="Helical" evidence="1">
    <location>
        <begin position="6"/>
        <end position="25"/>
    </location>
</feature>
<dbReference type="HOGENOM" id="CLU_043418_3_1_0"/>
<dbReference type="GO" id="GO:0016020">
    <property type="term" value="C:membrane"/>
    <property type="evidence" value="ECO:0007669"/>
    <property type="project" value="TreeGrafter"/>
</dbReference>
<feature type="transmembrane region" description="Helical" evidence="1">
    <location>
        <begin position="184"/>
        <end position="202"/>
    </location>
</feature>
<gene>
    <name evidence="2" type="ordered locus">Plabr_2027</name>
</gene>
<accession>F0SIK3</accession>
<keyword evidence="1" id="KW-0472">Membrane</keyword>
<evidence type="ECO:0000313" key="2">
    <source>
        <dbReference type="EMBL" id="ADY59631.1"/>
    </source>
</evidence>
<feature type="transmembrane region" description="Helical" evidence="1">
    <location>
        <begin position="32"/>
        <end position="52"/>
    </location>
</feature>
<sequence length="261" mass="29902">MELLLWNAAAIGGLMLLLWLVSLPLRDVSIVDIFWGPGYVLVAWLSYSYSIATQKTCYLLPLLVTLWGLRLGGYLLYRNWGKGEDKRYAKMRERNPGFSFLSLFYVFGLQGLLMWIISLPLQLGIPDNRGVVNAFTFIGTGLWLLGIFFEAVGDWQMARFQAKEENQGEVLNTGLWRYTRHPNYFGDFLVWWGFYVLAISPGGQYWTVIGPIIMSILLMKVSGVTLLEKDLKESKPGYAEYVERTNAFFPWFPKPAESVNH</sequence>
<reference evidence="3" key="1">
    <citation type="submission" date="2011-02" db="EMBL/GenBank/DDBJ databases">
        <title>The complete genome of Planctomyces brasiliensis DSM 5305.</title>
        <authorList>
            <person name="Lucas S."/>
            <person name="Copeland A."/>
            <person name="Lapidus A."/>
            <person name="Bruce D."/>
            <person name="Goodwin L."/>
            <person name="Pitluck S."/>
            <person name="Kyrpides N."/>
            <person name="Mavromatis K."/>
            <person name="Pagani I."/>
            <person name="Ivanova N."/>
            <person name="Ovchinnikova G."/>
            <person name="Lu M."/>
            <person name="Detter J.C."/>
            <person name="Han C."/>
            <person name="Land M."/>
            <person name="Hauser L."/>
            <person name="Markowitz V."/>
            <person name="Cheng J.-F."/>
            <person name="Hugenholtz P."/>
            <person name="Woyke T."/>
            <person name="Wu D."/>
            <person name="Tindall B."/>
            <person name="Pomrenke H.G."/>
            <person name="Brambilla E."/>
            <person name="Klenk H.-P."/>
            <person name="Eisen J.A."/>
        </authorList>
    </citation>
    <scope>NUCLEOTIDE SEQUENCE [LARGE SCALE GENOMIC DNA]</scope>
    <source>
        <strain evidence="3">ATCC 49424 / DSM 5305 / JCM 21570 / NBRC 103401 / IFAM 1448</strain>
    </source>
</reference>
<dbReference type="KEGG" id="pbs:Plabr_2027"/>
<dbReference type="AlphaFoldDB" id="F0SIK3"/>
<feature type="transmembrane region" description="Helical" evidence="1">
    <location>
        <begin position="58"/>
        <end position="77"/>
    </location>
</feature>
<dbReference type="RefSeq" id="WP_013628356.1">
    <property type="nucleotide sequence ID" value="NC_015174.1"/>
</dbReference>